<dbReference type="STRING" id="7395.A0A1A9UME7"/>
<dbReference type="InterPro" id="IPR016174">
    <property type="entry name" value="Di-haem_cyt_TM"/>
</dbReference>
<dbReference type="EnsemblMetazoa" id="GAUT009325-RA">
    <property type="protein sequence ID" value="GAUT009325-PA"/>
    <property type="gene ID" value="GAUT009325"/>
</dbReference>
<dbReference type="AlphaFoldDB" id="A0A1A9UME7"/>
<dbReference type="GO" id="GO:0022904">
    <property type="term" value="P:respiratory electron transport chain"/>
    <property type="evidence" value="ECO:0007669"/>
    <property type="project" value="InterPro"/>
</dbReference>
<evidence type="ECO:0000256" key="1">
    <source>
        <dbReference type="SAM" id="Phobius"/>
    </source>
</evidence>
<keyword evidence="1" id="KW-0812">Transmembrane</keyword>
<evidence type="ECO:0000313" key="3">
    <source>
        <dbReference type="Proteomes" id="UP000078200"/>
    </source>
</evidence>
<dbReference type="Proteomes" id="UP000078200">
    <property type="component" value="Unassembled WGS sequence"/>
</dbReference>
<protein>
    <submittedName>
        <fullName evidence="2">Uncharacterized protein</fullName>
    </submittedName>
</protein>
<feature type="transmembrane region" description="Helical" evidence="1">
    <location>
        <begin position="12"/>
        <end position="29"/>
    </location>
</feature>
<proteinExistence type="predicted"/>
<keyword evidence="1" id="KW-0472">Membrane</keyword>
<dbReference type="SUPFAM" id="SSF81342">
    <property type="entry name" value="Transmembrane di-heme cytochromes"/>
    <property type="match status" value="1"/>
</dbReference>
<keyword evidence="3" id="KW-1185">Reference proteome</keyword>
<keyword evidence="1" id="KW-1133">Transmembrane helix</keyword>
<dbReference type="VEuPathDB" id="VectorBase:GAUT009325"/>
<name>A0A1A9UME7_GLOAU</name>
<accession>A0A1A9UME7</accession>
<dbReference type="GO" id="GO:0016020">
    <property type="term" value="C:membrane"/>
    <property type="evidence" value="ECO:0007669"/>
    <property type="project" value="InterPro"/>
</dbReference>
<sequence>MEFRNVERPGRINMVVAESTGLSILYLVFRAVRKIKEKFDNFISLVCAIRYIADVNLVFNSVNHTFRDVKKERLLRTLHANGV</sequence>
<evidence type="ECO:0000313" key="2">
    <source>
        <dbReference type="EnsemblMetazoa" id="GAUT009325-PA"/>
    </source>
</evidence>
<organism evidence="2 3">
    <name type="scientific">Glossina austeni</name>
    <name type="common">Savannah tsetse fly</name>
    <dbReference type="NCBI Taxonomy" id="7395"/>
    <lineage>
        <taxon>Eukaryota</taxon>
        <taxon>Metazoa</taxon>
        <taxon>Ecdysozoa</taxon>
        <taxon>Arthropoda</taxon>
        <taxon>Hexapoda</taxon>
        <taxon>Insecta</taxon>
        <taxon>Pterygota</taxon>
        <taxon>Neoptera</taxon>
        <taxon>Endopterygota</taxon>
        <taxon>Diptera</taxon>
        <taxon>Brachycera</taxon>
        <taxon>Muscomorpha</taxon>
        <taxon>Hippoboscoidea</taxon>
        <taxon>Glossinidae</taxon>
        <taxon>Glossina</taxon>
    </lineage>
</organism>
<reference evidence="2" key="1">
    <citation type="submission" date="2020-05" db="UniProtKB">
        <authorList>
            <consortium name="EnsemblMetazoa"/>
        </authorList>
    </citation>
    <scope>IDENTIFICATION</scope>
    <source>
        <strain evidence="2">TTRI</strain>
    </source>
</reference>